<dbReference type="STRING" id="1313296.SAMN05661091_5591"/>
<keyword evidence="3" id="KW-1185">Reference proteome</keyword>
<comment type="similarity">
    <text evidence="1">Belongs to the ROK (NagC/XylR) family.</text>
</comment>
<protein>
    <submittedName>
        <fullName evidence="2">Glucokinase</fullName>
    </submittedName>
</protein>
<dbReference type="Proteomes" id="UP000192940">
    <property type="component" value="Chromosome I"/>
</dbReference>
<reference evidence="2 3" key="1">
    <citation type="submission" date="2017-04" db="EMBL/GenBank/DDBJ databases">
        <authorList>
            <person name="Afonso C.L."/>
            <person name="Miller P.J."/>
            <person name="Scott M.A."/>
            <person name="Spackman E."/>
            <person name="Goraichik I."/>
            <person name="Dimitrov K.M."/>
            <person name="Suarez D.L."/>
            <person name="Swayne D.E."/>
        </authorList>
    </citation>
    <scope>NUCLEOTIDE SEQUENCE [LARGE SCALE GENOMIC DNA]</scope>
    <source>
        <strain evidence="2 3">N3/975</strain>
    </source>
</reference>
<accession>A0A1X7HRU7</accession>
<evidence type="ECO:0000313" key="2">
    <source>
        <dbReference type="EMBL" id="SMF91835.1"/>
    </source>
</evidence>
<dbReference type="Gene3D" id="3.30.420.40">
    <property type="match status" value="2"/>
</dbReference>
<dbReference type="AlphaFoldDB" id="A0A1X7HRU7"/>
<dbReference type="Pfam" id="PF00480">
    <property type="entry name" value="ROK"/>
    <property type="match status" value="1"/>
</dbReference>
<evidence type="ECO:0000256" key="1">
    <source>
        <dbReference type="ARBA" id="ARBA00006479"/>
    </source>
</evidence>
<dbReference type="PANTHER" id="PTHR18964">
    <property type="entry name" value="ROK (REPRESSOR, ORF, KINASE) FAMILY"/>
    <property type="match status" value="1"/>
</dbReference>
<dbReference type="RefSeq" id="WP_208916181.1">
    <property type="nucleotide sequence ID" value="NZ_LT840184.1"/>
</dbReference>
<gene>
    <name evidence="2" type="ORF">SAMN05661091_5591</name>
</gene>
<proteinExistence type="inferred from homology"/>
<dbReference type="InterPro" id="IPR043129">
    <property type="entry name" value="ATPase_NBD"/>
</dbReference>
<dbReference type="InterPro" id="IPR000600">
    <property type="entry name" value="ROK"/>
</dbReference>
<sequence>MRSGDGPDFGTGAPAGKPAEITLALDAGGTVLKGALLVNGQFVPGTFITRPSASQGPASDTIASFADACHELLNFYTSAYGPLDKNERVRIGFAFPGPFDYAGGIALLQGVGKYEALYELSVRDLLRAEFQRLKSACADTMIDALASANIRFGNDAFMFGLGVSLRFPSERLICLTLGTGLGSAFVDKGYLVSGKGGIPLNGMLFAEPYRDLIVDDYFGRRGILKMASERGIFTEKNDVVDLAEEATTGNAEAADLFHEYGRRLGEMLLPYAAAFKPNRIVLGGQISRSFPLWEKDIQQTLGTFSVPILQLQDGMIDVFRGIHKLFEGTDKQPSASIHK</sequence>
<dbReference type="CDD" id="cd23763">
    <property type="entry name" value="ASKHA_ATPase_ROK"/>
    <property type="match status" value="1"/>
</dbReference>
<dbReference type="EMBL" id="LT840184">
    <property type="protein sequence ID" value="SMF91835.1"/>
    <property type="molecule type" value="Genomic_DNA"/>
</dbReference>
<dbReference type="SUPFAM" id="SSF53067">
    <property type="entry name" value="Actin-like ATPase domain"/>
    <property type="match status" value="1"/>
</dbReference>
<dbReference type="PANTHER" id="PTHR18964:SF149">
    <property type="entry name" value="BIFUNCTIONAL UDP-N-ACETYLGLUCOSAMINE 2-EPIMERASE_N-ACETYLMANNOSAMINE KINASE"/>
    <property type="match status" value="1"/>
</dbReference>
<name>A0A1X7HRU7_9BACL</name>
<dbReference type="GO" id="GO:0016301">
    <property type="term" value="F:kinase activity"/>
    <property type="evidence" value="ECO:0007669"/>
    <property type="project" value="UniProtKB-KW"/>
</dbReference>
<keyword evidence="2" id="KW-0418">Kinase</keyword>
<organism evidence="2 3">
    <name type="scientific">Paenibacillus uliginis N3/975</name>
    <dbReference type="NCBI Taxonomy" id="1313296"/>
    <lineage>
        <taxon>Bacteria</taxon>
        <taxon>Bacillati</taxon>
        <taxon>Bacillota</taxon>
        <taxon>Bacilli</taxon>
        <taxon>Bacillales</taxon>
        <taxon>Paenibacillaceae</taxon>
        <taxon>Paenibacillus</taxon>
    </lineage>
</organism>
<keyword evidence="2" id="KW-0808">Transferase</keyword>
<evidence type="ECO:0000313" key="3">
    <source>
        <dbReference type="Proteomes" id="UP000192940"/>
    </source>
</evidence>